<dbReference type="RefSeq" id="XP_016622110.1">
    <property type="nucleotide sequence ID" value="XM_016761772.1"/>
</dbReference>
<evidence type="ECO:0000259" key="8">
    <source>
        <dbReference type="PROSITE" id="PS50048"/>
    </source>
</evidence>
<evidence type="ECO:0000256" key="3">
    <source>
        <dbReference type="ARBA" id="ARBA00023015"/>
    </source>
</evidence>
<proteinExistence type="predicted"/>
<dbReference type="PANTHER" id="PTHR31845:SF21">
    <property type="entry name" value="REGULATORY PROTEIN LEU3"/>
    <property type="match status" value="1"/>
</dbReference>
<dbReference type="SMART" id="SM00066">
    <property type="entry name" value="GAL4"/>
    <property type="match status" value="1"/>
</dbReference>
<evidence type="ECO:0000256" key="6">
    <source>
        <dbReference type="ARBA" id="ARBA00023242"/>
    </source>
</evidence>
<dbReference type="Pfam" id="PF00172">
    <property type="entry name" value="Zn_clus"/>
    <property type="match status" value="1"/>
</dbReference>
<evidence type="ECO:0000256" key="5">
    <source>
        <dbReference type="ARBA" id="ARBA00023163"/>
    </source>
</evidence>
<keyword evidence="3" id="KW-0805">Transcription regulation</keyword>
<dbReference type="Proteomes" id="UP000053789">
    <property type="component" value="Unassembled WGS sequence"/>
</dbReference>
<dbReference type="GO" id="GO:0006351">
    <property type="term" value="P:DNA-templated transcription"/>
    <property type="evidence" value="ECO:0007669"/>
    <property type="project" value="InterPro"/>
</dbReference>
<evidence type="ECO:0000313" key="10">
    <source>
        <dbReference type="Proteomes" id="UP000053789"/>
    </source>
</evidence>
<evidence type="ECO:0000256" key="7">
    <source>
        <dbReference type="SAM" id="Coils"/>
    </source>
</evidence>
<sequence length="689" mass="77422">MPASSTRIFPATDVNTLSLADLLTFACGAQESQNEPLQFREASPMMPAHQQGPGVSAAKEDSFRQLHESVETQTRTNGLKPKACNNCRQQKLRCELTRLDAPSSNVCSRCRRLDLDCRVDDTFKRTRKRKKSTELEEEINKLKRQLSVYEDNALTNLAAPSVPDRDSRDLSDPLKNRIFSTTVPVGMSPDSPNGMCLPGATTIPKGGLLDSRSTSKGRVIPSRNLRDVELSKEVINELFRIYFSHYHAYLPFLDPGISPTQYYDSSTLLFWSIISVASRRYQSDPTLLTRLARAVTDLLWKSLQTEPHSLGVIQSLVLLCTWPFPTSSSTTDPTYTLSGMIIQLSIQMGLHRPRSPLDFTKFRVNLSPHDVEDRRRTWIASNIVTQSISFGVGLPTPAQLCDWSIVVSSLEGPRKDEDLHAHLRCASTCNRISQALASNASDPMGLLPTRERLPLYTILNQEIIDLETSRVWTPATTAFYLYVVKLHLHAFYLFDEPTALGYLERIIALYSTATSVVEHVRNLDNQSLDFLRFCPLFCYEAFLCAVFILLKVVKNDYFAAIIDADSGKGLVNFSVSALRKISVVNNDLPGRLSDVIAYLWTHPNPSIIGGIGMDGLQLKVRSRMSMSIVYDSLWRWREQFRTEAESTHPQDLNNDAPASGGVNEVFDNAFDLMELNGIYSDDLQLDWFT</sequence>
<evidence type="ECO:0000256" key="1">
    <source>
        <dbReference type="ARBA" id="ARBA00004123"/>
    </source>
</evidence>
<dbReference type="GO" id="GO:0000981">
    <property type="term" value="F:DNA-binding transcription factor activity, RNA polymerase II-specific"/>
    <property type="evidence" value="ECO:0007669"/>
    <property type="project" value="InterPro"/>
</dbReference>
<reference evidence="9" key="1">
    <citation type="submission" date="2015-01" db="EMBL/GenBank/DDBJ databases">
        <title>The Genome Sequence of Cladophialophora bantiana CBS 173.52.</title>
        <authorList>
            <consortium name="The Broad Institute Genomics Platform"/>
            <person name="Cuomo C."/>
            <person name="de Hoog S."/>
            <person name="Gorbushina A."/>
            <person name="Stielow B."/>
            <person name="Teixiera M."/>
            <person name="Abouelleil A."/>
            <person name="Chapman S.B."/>
            <person name="Priest M."/>
            <person name="Young S.K."/>
            <person name="Wortman J."/>
            <person name="Nusbaum C."/>
            <person name="Birren B."/>
        </authorList>
    </citation>
    <scope>NUCLEOTIDE SEQUENCE [LARGE SCALE GENOMIC DNA]</scope>
    <source>
        <strain evidence="9">CBS 173.52</strain>
    </source>
</reference>
<dbReference type="CDD" id="cd00067">
    <property type="entry name" value="GAL4"/>
    <property type="match status" value="1"/>
</dbReference>
<keyword evidence="4" id="KW-0238">DNA-binding</keyword>
<gene>
    <name evidence="9" type="ORF">Z519_04025</name>
</gene>
<dbReference type="GO" id="GO:0005634">
    <property type="term" value="C:nucleus"/>
    <property type="evidence" value="ECO:0007669"/>
    <property type="project" value="UniProtKB-SubCell"/>
</dbReference>
<dbReference type="OrthoDB" id="3163292at2759"/>
<dbReference type="CDD" id="cd12148">
    <property type="entry name" value="fungal_TF_MHR"/>
    <property type="match status" value="1"/>
</dbReference>
<evidence type="ECO:0000313" key="9">
    <source>
        <dbReference type="EMBL" id="KIW95441.1"/>
    </source>
</evidence>
<dbReference type="PANTHER" id="PTHR31845">
    <property type="entry name" value="FINGER DOMAIN PROTEIN, PUTATIVE-RELATED"/>
    <property type="match status" value="1"/>
</dbReference>
<dbReference type="InterPro" id="IPR051089">
    <property type="entry name" value="prtT"/>
</dbReference>
<name>A0A0D2EZU3_CLAB1</name>
<dbReference type="PROSITE" id="PS00463">
    <property type="entry name" value="ZN2_CY6_FUNGAL_1"/>
    <property type="match status" value="1"/>
</dbReference>
<dbReference type="HOGENOM" id="CLU_011455_4_1_1"/>
<dbReference type="PROSITE" id="PS50048">
    <property type="entry name" value="ZN2_CY6_FUNGAL_2"/>
    <property type="match status" value="1"/>
</dbReference>
<accession>A0A0D2EZU3</accession>
<dbReference type="GeneID" id="27696953"/>
<keyword evidence="6" id="KW-0539">Nucleus</keyword>
<dbReference type="InterPro" id="IPR036864">
    <property type="entry name" value="Zn2-C6_fun-type_DNA-bd_sf"/>
</dbReference>
<keyword evidence="10" id="KW-1185">Reference proteome</keyword>
<evidence type="ECO:0000256" key="4">
    <source>
        <dbReference type="ARBA" id="ARBA00023125"/>
    </source>
</evidence>
<feature type="coiled-coil region" evidence="7">
    <location>
        <begin position="125"/>
        <end position="152"/>
    </location>
</feature>
<dbReference type="AlphaFoldDB" id="A0A0D2EZU3"/>
<protein>
    <recommendedName>
        <fullName evidence="8">Zn(2)-C6 fungal-type domain-containing protein</fullName>
    </recommendedName>
</protein>
<comment type="subcellular location">
    <subcellularLocation>
        <location evidence="1">Nucleus</location>
    </subcellularLocation>
</comment>
<evidence type="ECO:0000256" key="2">
    <source>
        <dbReference type="ARBA" id="ARBA00022723"/>
    </source>
</evidence>
<dbReference type="InterPro" id="IPR001138">
    <property type="entry name" value="Zn2Cys6_DnaBD"/>
</dbReference>
<dbReference type="Gene3D" id="4.10.240.10">
    <property type="entry name" value="Zn(2)-C6 fungal-type DNA-binding domain"/>
    <property type="match status" value="1"/>
</dbReference>
<dbReference type="SUPFAM" id="SSF57701">
    <property type="entry name" value="Zn2/Cys6 DNA-binding domain"/>
    <property type="match status" value="1"/>
</dbReference>
<dbReference type="Pfam" id="PF04082">
    <property type="entry name" value="Fungal_trans"/>
    <property type="match status" value="1"/>
</dbReference>
<dbReference type="VEuPathDB" id="FungiDB:Z519_04025"/>
<keyword evidence="2" id="KW-0479">Metal-binding</keyword>
<dbReference type="GO" id="GO:0000976">
    <property type="term" value="F:transcription cis-regulatory region binding"/>
    <property type="evidence" value="ECO:0007669"/>
    <property type="project" value="TreeGrafter"/>
</dbReference>
<feature type="domain" description="Zn(2)-C6 fungal-type" evidence="8">
    <location>
        <begin position="83"/>
        <end position="119"/>
    </location>
</feature>
<keyword evidence="7" id="KW-0175">Coiled coil</keyword>
<keyword evidence="5" id="KW-0804">Transcription</keyword>
<dbReference type="InterPro" id="IPR007219">
    <property type="entry name" value="XnlR_reg_dom"/>
</dbReference>
<dbReference type="GO" id="GO:0008270">
    <property type="term" value="F:zinc ion binding"/>
    <property type="evidence" value="ECO:0007669"/>
    <property type="project" value="InterPro"/>
</dbReference>
<dbReference type="EMBL" id="KN846984">
    <property type="protein sequence ID" value="KIW95441.1"/>
    <property type="molecule type" value="Genomic_DNA"/>
</dbReference>
<organism evidence="9 10">
    <name type="scientific">Cladophialophora bantiana (strain ATCC 10958 / CBS 173.52 / CDC B-1940 / NIH 8579)</name>
    <name type="common">Xylohypha bantiana</name>
    <dbReference type="NCBI Taxonomy" id="1442370"/>
    <lineage>
        <taxon>Eukaryota</taxon>
        <taxon>Fungi</taxon>
        <taxon>Dikarya</taxon>
        <taxon>Ascomycota</taxon>
        <taxon>Pezizomycotina</taxon>
        <taxon>Eurotiomycetes</taxon>
        <taxon>Chaetothyriomycetidae</taxon>
        <taxon>Chaetothyriales</taxon>
        <taxon>Herpotrichiellaceae</taxon>
        <taxon>Cladophialophora</taxon>
    </lineage>
</organism>